<dbReference type="PROSITE" id="PS50850">
    <property type="entry name" value="MFS"/>
    <property type="match status" value="1"/>
</dbReference>
<dbReference type="KEGG" id="pgri:PgNI_11435"/>
<dbReference type="NCBIfam" id="TIGR00879">
    <property type="entry name" value="SP"/>
    <property type="match status" value="1"/>
</dbReference>
<dbReference type="GO" id="GO:0005351">
    <property type="term" value="F:carbohydrate:proton symporter activity"/>
    <property type="evidence" value="ECO:0007669"/>
    <property type="project" value="TreeGrafter"/>
</dbReference>
<name>A0A6P8AQ65_PYRGI</name>
<reference evidence="12" key="2">
    <citation type="submission" date="2019-10" db="EMBL/GenBank/DDBJ databases">
        <authorList>
            <consortium name="NCBI Genome Project"/>
        </authorList>
    </citation>
    <scope>NUCLEOTIDE SEQUENCE</scope>
    <source>
        <strain evidence="12">NI907</strain>
    </source>
</reference>
<evidence type="ECO:0000256" key="7">
    <source>
        <dbReference type="RuleBase" id="RU003346"/>
    </source>
</evidence>
<reference evidence="12" key="3">
    <citation type="submission" date="2025-08" db="UniProtKB">
        <authorList>
            <consortium name="RefSeq"/>
        </authorList>
    </citation>
    <scope>IDENTIFICATION</scope>
    <source>
        <strain evidence="12">NI907</strain>
    </source>
</reference>
<feature type="region of interest" description="Disordered" evidence="8">
    <location>
        <begin position="530"/>
        <end position="550"/>
    </location>
</feature>
<evidence type="ECO:0000256" key="3">
    <source>
        <dbReference type="ARBA" id="ARBA00022448"/>
    </source>
</evidence>
<proteinExistence type="inferred from homology"/>
<evidence type="ECO:0000313" key="11">
    <source>
        <dbReference type="Proteomes" id="UP000515153"/>
    </source>
</evidence>
<protein>
    <recommendedName>
        <fullName evidence="10">Major facilitator superfamily (MFS) profile domain-containing protein</fullName>
    </recommendedName>
</protein>
<feature type="transmembrane region" description="Helical" evidence="9">
    <location>
        <begin position="406"/>
        <end position="430"/>
    </location>
</feature>
<evidence type="ECO:0000256" key="2">
    <source>
        <dbReference type="ARBA" id="ARBA00010992"/>
    </source>
</evidence>
<comment type="subcellular location">
    <subcellularLocation>
        <location evidence="1">Membrane</location>
        <topology evidence="1">Multi-pass membrane protein</topology>
    </subcellularLocation>
</comment>
<evidence type="ECO:0000313" key="12">
    <source>
        <dbReference type="RefSeq" id="XP_030977043.1"/>
    </source>
</evidence>
<evidence type="ECO:0000256" key="8">
    <source>
        <dbReference type="SAM" id="MobiDB-lite"/>
    </source>
</evidence>
<evidence type="ECO:0000259" key="10">
    <source>
        <dbReference type="PROSITE" id="PS50850"/>
    </source>
</evidence>
<feature type="transmembrane region" description="Helical" evidence="9">
    <location>
        <begin position="442"/>
        <end position="463"/>
    </location>
</feature>
<evidence type="ECO:0000256" key="5">
    <source>
        <dbReference type="ARBA" id="ARBA00022989"/>
    </source>
</evidence>
<evidence type="ECO:0000256" key="6">
    <source>
        <dbReference type="ARBA" id="ARBA00023136"/>
    </source>
</evidence>
<dbReference type="GO" id="GO:0016020">
    <property type="term" value="C:membrane"/>
    <property type="evidence" value="ECO:0007669"/>
    <property type="project" value="UniProtKB-SubCell"/>
</dbReference>
<evidence type="ECO:0000256" key="1">
    <source>
        <dbReference type="ARBA" id="ARBA00004141"/>
    </source>
</evidence>
<comment type="similarity">
    <text evidence="2 7">Belongs to the major facilitator superfamily. Sugar transporter (TC 2.A.1.1) family.</text>
</comment>
<feature type="transmembrane region" description="Helical" evidence="9">
    <location>
        <begin position="371"/>
        <end position="394"/>
    </location>
</feature>
<organism evidence="11 12">
    <name type="scientific">Pyricularia grisea</name>
    <name type="common">Crabgrass-specific blast fungus</name>
    <name type="synonym">Magnaporthe grisea</name>
    <dbReference type="NCBI Taxonomy" id="148305"/>
    <lineage>
        <taxon>Eukaryota</taxon>
        <taxon>Fungi</taxon>
        <taxon>Dikarya</taxon>
        <taxon>Ascomycota</taxon>
        <taxon>Pezizomycotina</taxon>
        <taxon>Sordariomycetes</taxon>
        <taxon>Sordariomycetidae</taxon>
        <taxon>Magnaporthales</taxon>
        <taxon>Pyriculariaceae</taxon>
        <taxon>Pyricularia</taxon>
    </lineage>
</organism>
<dbReference type="GeneID" id="41966307"/>
<dbReference type="InterPro" id="IPR005828">
    <property type="entry name" value="MFS_sugar_transport-like"/>
</dbReference>
<dbReference type="Pfam" id="PF00083">
    <property type="entry name" value="Sugar_tr"/>
    <property type="match status" value="1"/>
</dbReference>
<dbReference type="Proteomes" id="UP000515153">
    <property type="component" value="Chromosome VI"/>
</dbReference>
<keyword evidence="6 9" id="KW-0472">Membrane</keyword>
<feature type="transmembrane region" description="Helical" evidence="9">
    <location>
        <begin position="85"/>
        <end position="111"/>
    </location>
</feature>
<accession>A0A6P8AQ65</accession>
<dbReference type="FunFam" id="1.20.1250.20:FF:000117">
    <property type="entry name" value="MFS hexose transporter"/>
    <property type="match status" value="1"/>
</dbReference>
<keyword evidence="4 9" id="KW-0812">Transmembrane</keyword>
<feature type="transmembrane region" description="Helical" evidence="9">
    <location>
        <begin position="177"/>
        <end position="197"/>
    </location>
</feature>
<gene>
    <name evidence="12" type="ORF">PgNI_11435</name>
</gene>
<feature type="transmembrane region" description="Helical" evidence="9">
    <location>
        <begin position="41"/>
        <end position="65"/>
    </location>
</feature>
<dbReference type="InterPro" id="IPR036259">
    <property type="entry name" value="MFS_trans_sf"/>
</dbReference>
<dbReference type="SUPFAM" id="SSF103473">
    <property type="entry name" value="MFS general substrate transporter"/>
    <property type="match status" value="1"/>
</dbReference>
<dbReference type="RefSeq" id="XP_030977043.1">
    <property type="nucleotide sequence ID" value="XM_031131402.1"/>
</dbReference>
<sequence>MGLFSKVKSPKSNDANLAQAVEEAPQFERVTWWREPGLRSLGWYAFILSIASASTGYDGMLLNSIQNFDSWRDQFGIARDSDMSTYGLLGFLVALYQIGSVVSIPIVPFVLDRWGRKWPIIIGAVITTGGAVLQAFCHTLPQFMGGRFLLGFGNSFSQMASPMLLTEIAHPQHRARLTTVYNCLWNVGAVLVAWTAFGTDTLNNEWSWRIPAFLQSIPSIIQLLGIYYLIMCSGVPESPRFLIANDRDDEALQILAKYHANGDTQNATVQFEFREIRETIKMEQAANKHSSYMDFFRTPGNRYRLMILISLGLFSQWSGNAIISNYSAILYENAGITDSTARLGLSAGNSMLAVVVSITCAMLVDRFGRRPIFLIATGGMLGTLIIWCLSCGLYEEHRTAGSDMALVFFIWLFGVFYAIAWSGLLIGYALEILTYQLRAKGMMVLNLVIQLALTFNNLANAPALKHFENHTWKLYLIYTFWVAFEFAFVFWKYVETRGPTLEELAKVIDGPNAAAPILNLEQIEKETHMNLDRPDSTEKTAPMETAASRV</sequence>
<feature type="transmembrane region" description="Helical" evidence="9">
    <location>
        <begin position="475"/>
        <end position="494"/>
    </location>
</feature>
<dbReference type="InterPro" id="IPR020846">
    <property type="entry name" value="MFS_dom"/>
</dbReference>
<feature type="transmembrane region" description="Helical" evidence="9">
    <location>
        <begin position="343"/>
        <end position="364"/>
    </location>
</feature>
<dbReference type="PANTHER" id="PTHR48022">
    <property type="entry name" value="PLASTIDIC GLUCOSE TRANSPORTER 4"/>
    <property type="match status" value="1"/>
</dbReference>
<evidence type="ECO:0000256" key="9">
    <source>
        <dbReference type="SAM" id="Phobius"/>
    </source>
</evidence>
<dbReference type="PANTHER" id="PTHR48022:SF31">
    <property type="entry name" value="HEXOSE TRANSPORTER"/>
    <property type="match status" value="1"/>
</dbReference>
<feature type="transmembrane region" description="Helical" evidence="9">
    <location>
        <begin position="118"/>
        <end position="136"/>
    </location>
</feature>
<feature type="transmembrane region" description="Helical" evidence="9">
    <location>
        <begin position="209"/>
        <end position="230"/>
    </location>
</feature>
<feature type="domain" description="Major facilitator superfamily (MFS) profile" evidence="10">
    <location>
        <begin position="44"/>
        <end position="497"/>
    </location>
</feature>
<dbReference type="AlphaFoldDB" id="A0A6P8AQ65"/>
<evidence type="ECO:0000256" key="4">
    <source>
        <dbReference type="ARBA" id="ARBA00022692"/>
    </source>
</evidence>
<reference evidence="11 12" key="1">
    <citation type="journal article" date="2019" name="Mol. Biol. Evol.">
        <title>Blast fungal genomes show frequent chromosomal changes, gene gains and losses, and effector gene turnover.</title>
        <authorList>
            <person name="Gomez Luciano L.B."/>
            <person name="Jason Tsai I."/>
            <person name="Chuma I."/>
            <person name="Tosa Y."/>
            <person name="Chen Y.H."/>
            <person name="Li J.Y."/>
            <person name="Li M.Y."/>
            <person name="Jade Lu M.Y."/>
            <person name="Nakayashiki H."/>
            <person name="Li W.H."/>
        </authorList>
    </citation>
    <scope>NUCLEOTIDE SEQUENCE [LARGE SCALE GENOMIC DNA]</scope>
    <source>
        <strain evidence="11 12">NI907</strain>
    </source>
</reference>
<keyword evidence="3 7" id="KW-0813">Transport</keyword>
<dbReference type="Gene3D" id="1.20.1250.20">
    <property type="entry name" value="MFS general substrate transporter like domains"/>
    <property type="match status" value="1"/>
</dbReference>
<keyword evidence="5 9" id="KW-1133">Transmembrane helix</keyword>
<dbReference type="InterPro" id="IPR003663">
    <property type="entry name" value="Sugar/inositol_transpt"/>
</dbReference>
<dbReference type="InterPro" id="IPR050360">
    <property type="entry name" value="MFS_Sugar_Transporters"/>
</dbReference>
<feature type="transmembrane region" description="Helical" evidence="9">
    <location>
        <begin position="303"/>
        <end position="323"/>
    </location>
</feature>
<keyword evidence="11" id="KW-1185">Reference proteome</keyword>